<reference evidence="2" key="1">
    <citation type="journal article" date="2022" name="bioRxiv">
        <title>Sequencing and chromosome-scale assembly of the giantPleurodeles waltlgenome.</title>
        <authorList>
            <person name="Brown T."/>
            <person name="Elewa A."/>
            <person name="Iarovenko S."/>
            <person name="Subramanian E."/>
            <person name="Araus A.J."/>
            <person name="Petzold A."/>
            <person name="Susuki M."/>
            <person name="Suzuki K.-i.T."/>
            <person name="Hayashi T."/>
            <person name="Toyoda A."/>
            <person name="Oliveira C."/>
            <person name="Osipova E."/>
            <person name="Leigh N.D."/>
            <person name="Simon A."/>
            <person name="Yun M.H."/>
        </authorList>
    </citation>
    <scope>NUCLEOTIDE SEQUENCE</scope>
    <source>
        <strain evidence="2">20211129_DDA</strain>
        <tissue evidence="2">Liver</tissue>
    </source>
</reference>
<dbReference type="Proteomes" id="UP001066276">
    <property type="component" value="Chromosome 7"/>
</dbReference>
<comment type="caution">
    <text evidence="2">The sequence shown here is derived from an EMBL/GenBank/DDBJ whole genome shotgun (WGS) entry which is preliminary data.</text>
</comment>
<proteinExistence type="predicted"/>
<feature type="region of interest" description="Disordered" evidence="1">
    <location>
        <begin position="1"/>
        <end position="69"/>
    </location>
</feature>
<evidence type="ECO:0000313" key="3">
    <source>
        <dbReference type="Proteomes" id="UP001066276"/>
    </source>
</evidence>
<protein>
    <submittedName>
        <fullName evidence="2">Uncharacterized protein</fullName>
    </submittedName>
</protein>
<name>A0AAV7P0C0_PLEWA</name>
<feature type="compositionally biased region" description="Low complexity" evidence="1">
    <location>
        <begin position="21"/>
        <end position="37"/>
    </location>
</feature>
<evidence type="ECO:0000313" key="2">
    <source>
        <dbReference type="EMBL" id="KAJ1121733.1"/>
    </source>
</evidence>
<accession>A0AAV7P0C0</accession>
<dbReference type="AlphaFoldDB" id="A0AAV7P0C0"/>
<gene>
    <name evidence="2" type="ORF">NDU88_000252</name>
</gene>
<keyword evidence="3" id="KW-1185">Reference proteome</keyword>
<evidence type="ECO:0000256" key="1">
    <source>
        <dbReference type="SAM" id="MobiDB-lite"/>
    </source>
</evidence>
<organism evidence="2 3">
    <name type="scientific">Pleurodeles waltl</name>
    <name type="common">Iberian ribbed newt</name>
    <dbReference type="NCBI Taxonomy" id="8319"/>
    <lineage>
        <taxon>Eukaryota</taxon>
        <taxon>Metazoa</taxon>
        <taxon>Chordata</taxon>
        <taxon>Craniata</taxon>
        <taxon>Vertebrata</taxon>
        <taxon>Euteleostomi</taxon>
        <taxon>Amphibia</taxon>
        <taxon>Batrachia</taxon>
        <taxon>Caudata</taxon>
        <taxon>Salamandroidea</taxon>
        <taxon>Salamandridae</taxon>
        <taxon>Pleurodelinae</taxon>
        <taxon>Pleurodeles</taxon>
    </lineage>
</organism>
<dbReference type="EMBL" id="JANPWB010000011">
    <property type="protein sequence ID" value="KAJ1121733.1"/>
    <property type="molecule type" value="Genomic_DNA"/>
</dbReference>
<sequence length="69" mass="7469">MRSPRPCLRPAHAQSAPGECVSSRAPASGRSAPVAAARRSRGRAWAEEREKVRHVRGRCSARPPPERGS</sequence>